<organism evidence="2 3">
    <name type="scientific">Lishizhenia tianjinensis</name>
    <dbReference type="NCBI Taxonomy" id="477690"/>
    <lineage>
        <taxon>Bacteria</taxon>
        <taxon>Pseudomonadati</taxon>
        <taxon>Bacteroidota</taxon>
        <taxon>Flavobacteriia</taxon>
        <taxon>Flavobacteriales</taxon>
        <taxon>Crocinitomicaceae</taxon>
        <taxon>Lishizhenia</taxon>
    </lineage>
</organism>
<dbReference type="OrthoDB" id="666725at2"/>
<dbReference type="Gene3D" id="3.10.290.30">
    <property type="entry name" value="MM3350-like"/>
    <property type="match status" value="1"/>
</dbReference>
<dbReference type="AlphaFoldDB" id="A0A1I6XVF9"/>
<proteinExistence type="predicted"/>
<feature type="domain" description="Plasmid pRiA4b Orf3-like" evidence="1">
    <location>
        <begin position="3"/>
        <end position="141"/>
    </location>
</feature>
<accession>A0A1I6XVF9</accession>
<dbReference type="RefSeq" id="WP_090245946.1">
    <property type="nucleotide sequence ID" value="NZ_FPAS01000001.1"/>
</dbReference>
<evidence type="ECO:0000313" key="3">
    <source>
        <dbReference type="Proteomes" id="UP000236454"/>
    </source>
</evidence>
<dbReference type="InterPro" id="IPR012912">
    <property type="entry name" value="Plasmid_pRiA4b_Orf3-like"/>
</dbReference>
<dbReference type="Pfam" id="PF07929">
    <property type="entry name" value="PRiA4_ORF3"/>
    <property type="match status" value="1"/>
</dbReference>
<keyword evidence="3" id="KW-1185">Reference proteome</keyword>
<protein>
    <submittedName>
        <fullName evidence="2">PRiA4b ORF-3-like protein</fullName>
    </submittedName>
</protein>
<gene>
    <name evidence="2" type="ORF">SAMN05216474_0491</name>
</gene>
<sequence>MSALKFRVLLDSETKEEVFRDILIHDEANFETFYNTILEAFNFKGGQMASFYSSNEDWDKGQEIGLMDMSFGDETDADAPLVMSNTSLKQLIESPEQKFILVHDFLNMWIFLIELQSIEKTPVDEPQVILAIGDAPDENSKQGNEDIQFSTEQMSADDYLDGFDEFDDFDEEYSSSDFDNIDDLDI</sequence>
<name>A0A1I6XVF9_9FLAO</name>
<evidence type="ECO:0000259" key="1">
    <source>
        <dbReference type="Pfam" id="PF07929"/>
    </source>
</evidence>
<dbReference type="STRING" id="477690.SAMN05216474_0491"/>
<dbReference type="InterPro" id="IPR024047">
    <property type="entry name" value="MM3350-like_sf"/>
</dbReference>
<evidence type="ECO:0000313" key="2">
    <source>
        <dbReference type="EMBL" id="SFT42485.1"/>
    </source>
</evidence>
<reference evidence="2 3" key="1">
    <citation type="submission" date="2016-10" db="EMBL/GenBank/DDBJ databases">
        <authorList>
            <person name="de Groot N.N."/>
        </authorList>
    </citation>
    <scope>NUCLEOTIDE SEQUENCE [LARGE SCALE GENOMIC DNA]</scope>
    <source>
        <strain evidence="2 3">CGMCC 1.7005</strain>
    </source>
</reference>
<dbReference type="SUPFAM" id="SSF159941">
    <property type="entry name" value="MM3350-like"/>
    <property type="match status" value="1"/>
</dbReference>
<dbReference type="Proteomes" id="UP000236454">
    <property type="component" value="Unassembled WGS sequence"/>
</dbReference>
<dbReference type="EMBL" id="FPAS01000001">
    <property type="protein sequence ID" value="SFT42485.1"/>
    <property type="molecule type" value="Genomic_DNA"/>
</dbReference>